<evidence type="ECO:0000256" key="4">
    <source>
        <dbReference type="ARBA" id="ARBA00012365"/>
    </source>
</evidence>
<evidence type="ECO:0000259" key="12">
    <source>
        <dbReference type="Pfam" id="PF04909"/>
    </source>
</evidence>
<dbReference type="GO" id="GO:0005829">
    <property type="term" value="C:cytosol"/>
    <property type="evidence" value="ECO:0007669"/>
    <property type="project" value="TreeGrafter"/>
</dbReference>
<protein>
    <recommendedName>
        <fullName evidence="5">2-amino-3-carboxymuconate-6-semialdehyde decarboxylase</fullName>
        <ecNumber evidence="4">4.1.1.45</ecNumber>
    </recommendedName>
    <alternativeName>
        <fullName evidence="10">Picolinate carboxylase</fullName>
    </alternativeName>
</protein>
<dbReference type="OrthoDB" id="191270at2759"/>
<dbReference type="Gene3D" id="3.20.20.140">
    <property type="entry name" value="Metal-dependent hydrolases"/>
    <property type="match status" value="1"/>
</dbReference>
<evidence type="ECO:0000256" key="5">
    <source>
        <dbReference type="ARBA" id="ARBA00021214"/>
    </source>
</evidence>
<dbReference type="Pfam" id="PF04909">
    <property type="entry name" value="Amidohydro_2"/>
    <property type="match status" value="1"/>
</dbReference>
<dbReference type="Proteomes" id="UP000054350">
    <property type="component" value="Unassembled WGS sequence"/>
</dbReference>
<comment type="subunit">
    <text evidence="3">Monomer.</text>
</comment>
<dbReference type="InterPro" id="IPR032466">
    <property type="entry name" value="Metal_Hydrolase"/>
</dbReference>
<accession>A0A0L0S851</accession>
<evidence type="ECO:0000256" key="9">
    <source>
        <dbReference type="ARBA" id="ARBA00023239"/>
    </source>
</evidence>
<dbReference type="PANTHER" id="PTHR21240">
    <property type="entry name" value="2-AMINO-3-CARBOXYLMUCONATE-6-SEMIALDEHYDE DECARBOXYLASE"/>
    <property type="match status" value="1"/>
</dbReference>
<keyword evidence="6" id="KW-0479">Metal-binding</keyword>
<evidence type="ECO:0000256" key="2">
    <source>
        <dbReference type="ARBA" id="ARBA00005871"/>
    </source>
</evidence>
<dbReference type="PANTHER" id="PTHR21240:SF27">
    <property type="entry name" value="2-AMINO-3-CARBOXYMUCONATE-6-SEMIALDEHYDE DECARBOXYLASE"/>
    <property type="match status" value="1"/>
</dbReference>
<keyword evidence="7 11" id="KW-0210">Decarboxylase</keyword>
<dbReference type="GO" id="GO:0016787">
    <property type="term" value="F:hydrolase activity"/>
    <property type="evidence" value="ECO:0007669"/>
    <property type="project" value="InterPro"/>
</dbReference>
<dbReference type="SUPFAM" id="SSF51556">
    <property type="entry name" value="Metallo-dependent hydrolases"/>
    <property type="match status" value="1"/>
</dbReference>
<dbReference type="GO" id="GO:0046872">
    <property type="term" value="F:metal ion binding"/>
    <property type="evidence" value="ECO:0007669"/>
    <property type="project" value="UniProtKB-KW"/>
</dbReference>
<evidence type="ECO:0000313" key="13">
    <source>
        <dbReference type="EMBL" id="KNE58519.1"/>
    </source>
</evidence>
<evidence type="ECO:0000256" key="6">
    <source>
        <dbReference type="ARBA" id="ARBA00022723"/>
    </source>
</evidence>
<proteinExistence type="inferred from homology"/>
<evidence type="ECO:0000256" key="11">
    <source>
        <dbReference type="RuleBase" id="RU366045"/>
    </source>
</evidence>
<keyword evidence="9 11" id="KW-0456">Lyase</keyword>
<organism evidence="13 14">
    <name type="scientific">Allomyces macrogynus (strain ATCC 38327)</name>
    <name type="common">Allomyces javanicus var. macrogynus</name>
    <dbReference type="NCBI Taxonomy" id="578462"/>
    <lineage>
        <taxon>Eukaryota</taxon>
        <taxon>Fungi</taxon>
        <taxon>Fungi incertae sedis</taxon>
        <taxon>Blastocladiomycota</taxon>
        <taxon>Blastocladiomycetes</taxon>
        <taxon>Blastocladiales</taxon>
        <taxon>Blastocladiaceae</taxon>
        <taxon>Allomyces</taxon>
    </lineage>
</organism>
<evidence type="ECO:0000256" key="8">
    <source>
        <dbReference type="ARBA" id="ARBA00022833"/>
    </source>
</evidence>
<dbReference type="InterPro" id="IPR006680">
    <property type="entry name" value="Amidohydro-rel"/>
</dbReference>
<dbReference type="OMA" id="QDPDAAC"/>
<dbReference type="STRING" id="578462.A0A0L0S851"/>
<comment type="similarity">
    <text evidence="2">Belongs to the metallo-dependent hydrolases superfamily. ACMSD family.</text>
</comment>
<comment type="pathway">
    <text evidence="1">Secondary metabolite metabolism; quinolate metabolism.</text>
</comment>
<feature type="domain" description="Amidohydrolase-related" evidence="12">
    <location>
        <begin position="29"/>
        <end position="359"/>
    </location>
</feature>
<evidence type="ECO:0000256" key="7">
    <source>
        <dbReference type="ARBA" id="ARBA00022793"/>
    </source>
</evidence>
<dbReference type="InterPro" id="IPR032465">
    <property type="entry name" value="ACMSD"/>
</dbReference>
<evidence type="ECO:0000256" key="1">
    <source>
        <dbReference type="ARBA" id="ARBA00005079"/>
    </source>
</evidence>
<reference evidence="14" key="2">
    <citation type="submission" date="2009-11" db="EMBL/GenBank/DDBJ databases">
        <title>The Genome Sequence of Allomyces macrogynus strain ATCC 38327.</title>
        <authorList>
            <consortium name="The Broad Institute Genome Sequencing Platform"/>
            <person name="Russ C."/>
            <person name="Cuomo C."/>
            <person name="Shea T."/>
            <person name="Young S.K."/>
            <person name="Zeng Q."/>
            <person name="Koehrsen M."/>
            <person name="Haas B."/>
            <person name="Borodovsky M."/>
            <person name="Guigo R."/>
            <person name="Alvarado L."/>
            <person name="Berlin A."/>
            <person name="Borenstein D."/>
            <person name="Chen Z."/>
            <person name="Engels R."/>
            <person name="Freedman E."/>
            <person name="Gellesch M."/>
            <person name="Goldberg J."/>
            <person name="Griggs A."/>
            <person name="Gujja S."/>
            <person name="Heiman D."/>
            <person name="Hepburn T."/>
            <person name="Howarth C."/>
            <person name="Jen D."/>
            <person name="Larson L."/>
            <person name="Lewis B."/>
            <person name="Mehta T."/>
            <person name="Park D."/>
            <person name="Pearson M."/>
            <person name="Roberts A."/>
            <person name="Saif S."/>
            <person name="Shenoy N."/>
            <person name="Sisk P."/>
            <person name="Stolte C."/>
            <person name="Sykes S."/>
            <person name="Walk T."/>
            <person name="White J."/>
            <person name="Yandava C."/>
            <person name="Burger G."/>
            <person name="Gray M.W."/>
            <person name="Holland P.W.H."/>
            <person name="King N."/>
            <person name="Lang F.B.F."/>
            <person name="Roger A.J."/>
            <person name="Ruiz-Trillo I."/>
            <person name="Lander E."/>
            <person name="Nusbaum C."/>
        </authorList>
    </citation>
    <scope>NUCLEOTIDE SEQUENCE [LARGE SCALE GENOMIC DNA]</scope>
    <source>
        <strain evidence="14">ATCC 38327</strain>
    </source>
</reference>
<dbReference type="EMBL" id="GG745333">
    <property type="protein sequence ID" value="KNE58519.1"/>
    <property type="molecule type" value="Genomic_DNA"/>
</dbReference>
<dbReference type="EC" id="4.1.1.45" evidence="4"/>
<dbReference type="GO" id="GO:0019748">
    <property type="term" value="P:secondary metabolic process"/>
    <property type="evidence" value="ECO:0007669"/>
    <property type="project" value="TreeGrafter"/>
</dbReference>
<evidence type="ECO:0000256" key="10">
    <source>
        <dbReference type="ARBA" id="ARBA00031120"/>
    </source>
</evidence>
<dbReference type="GO" id="GO:0001760">
    <property type="term" value="F:aminocarboxymuconate-semialdehyde decarboxylase activity"/>
    <property type="evidence" value="ECO:0007669"/>
    <property type="project" value="UniProtKB-EC"/>
</dbReference>
<name>A0A0L0S851_ALLM3</name>
<sequence length="365" mass="40766">MSSPSPRVARQAPVASRDTPVAQLRLLKIDLHTHILPERWPDLAKKYGYGSWVQLSHQGCPPGQADMMQGGKFFRRIDCNCWSPDARLKDCNATTVDVQVLSTVPVMFSYWAKPEDTLDLSRYLNDHIAQCVAEDPKRFVGLGTLPMQAPELAAQELRRCVQELGLAGVQIGSHVNAWNLDAPELDVFWKAAEELQAAIFIHPWNDATETPDRMKPYWGAWLVGMPCETTLAICSVTMGGVLDRFPRLKLCFAHGGGAFLATLGRIDHGFNVRPDLCATRTKHPPSHYLNKIHIDSLVHDLDTLKFSIAKIGADRIMLGSDYPFPLGEHHPGKMVEESDLDDKVKDAILYKNAVKFLNLDATNYQ</sequence>
<reference evidence="13 14" key="1">
    <citation type="submission" date="2009-11" db="EMBL/GenBank/DDBJ databases">
        <title>Annotation of Allomyces macrogynus ATCC 38327.</title>
        <authorList>
            <consortium name="The Broad Institute Genome Sequencing Platform"/>
            <person name="Russ C."/>
            <person name="Cuomo C."/>
            <person name="Burger G."/>
            <person name="Gray M.W."/>
            <person name="Holland P.W.H."/>
            <person name="King N."/>
            <person name="Lang F.B.F."/>
            <person name="Roger A.J."/>
            <person name="Ruiz-Trillo I."/>
            <person name="Young S.K."/>
            <person name="Zeng Q."/>
            <person name="Gargeya S."/>
            <person name="Fitzgerald M."/>
            <person name="Haas B."/>
            <person name="Abouelleil A."/>
            <person name="Alvarado L."/>
            <person name="Arachchi H.M."/>
            <person name="Berlin A."/>
            <person name="Chapman S.B."/>
            <person name="Gearin G."/>
            <person name="Goldberg J."/>
            <person name="Griggs A."/>
            <person name="Gujja S."/>
            <person name="Hansen M."/>
            <person name="Heiman D."/>
            <person name="Howarth C."/>
            <person name="Larimer J."/>
            <person name="Lui A."/>
            <person name="MacDonald P.J.P."/>
            <person name="McCowen C."/>
            <person name="Montmayeur A."/>
            <person name="Murphy C."/>
            <person name="Neiman D."/>
            <person name="Pearson M."/>
            <person name="Priest M."/>
            <person name="Roberts A."/>
            <person name="Saif S."/>
            <person name="Shea T."/>
            <person name="Sisk P."/>
            <person name="Stolte C."/>
            <person name="Sykes S."/>
            <person name="Wortman J."/>
            <person name="Nusbaum C."/>
            <person name="Birren B."/>
        </authorList>
    </citation>
    <scope>NUCLEOTIDE SEQUENCE [LARGE SCALE GENOMIC DNA]</scope>
    <source>
        <strain evidence="13 14">ATCC 38327</strain>
    </source>
</reference>
<keyword evidence="8" id="KW-0862">Zinc</keyword>
<dbReference type="eggNOG" id="KOG4245">
    <property type="taxonomic scope" value="Eukaryota"/>
</dbReference>
<dbReference type="AlphaFoldDB" id="A0A0L0S851"/>
<dbReference type="VEuPathDB" id="FungiDB:AMAG_04086"/>
<keyword evidence="14" id="KW-1185">Reference proteome</keyword>
<gene>
    <name evidence="13" type="ORF">AMAG_04086</name>
</gene>
<evidence type="ECO:0000313" key="14">
    <source>
        <dbReference type="Proteomes" id="UP000054350"/>
    </source>
</evidence>
<evidence type="ECO:0000256" key="3">
    <source>
        <dbReference type="ARBA" id="ARBA00011245"/>
    </source>
</evidence>